<dbReference type="PROSITE" id="PS51257">
    <property type="entry name" value="PROKAR_LIPOPROTEIN"/>
    <property type="match status" value="1"/>
</dbReference>
<name>A0A4Y6PWW5_PERCE</name>
<organism evidence="1 2">
    <name type="scientific">Persicimonas caeni</name>
    <dbReference type="NCBI Taxonomy" id="2292766"/>
    <lineage>
        <taxon>Bacteria</taxon>
        <taxon>Deltaproteobacteria</taxon>
        <taxon>Bradymonadales</taxon>
        <taxon>Bradymonadaceae</taxon>
        <taxon>Persicimonas</taxon>
    </lineage>
</organism>
<proteinExistence type="predicted"/>
<reference evidence="1 2" key="1">
    <citation type="submission" date="2019-06" db="EMBL/GenBank/DDBJ databases">
        <title>Persicimonas caeni gen. nov., sp. nov., a predatory bacterium isolated from solar saltern.</title>
        <authorList>
            <person name="Wang S."/>
        </authorList>
    </citation>
    <scope>NUCLEOTIDE SEQUENCE [LARGE SCALE GENOMIC DNA]</scope>
    <source>
        <strain evidence="1 2">YN101</strain>
    </source>
</reference>
<gene>
    <name evidence="1" type="ORF">FIV42_18360</name>
</gene>
<dbReference type="InterPro" id="IPR027417">
    <property type="entry name" value="P-loop_NTPase"/>
</dbReference>
<dbReference type="Proteomes" id="UP000315995">
    <property type="component" value="Chromosome"/>
</dbReference>
<protein>
    <submittedName>
        <fullName evidence="1">Uncharacterized protein</fullName>
    </submittedName>
</protein>
<dbReference type="OrthoDB" id="5430844at2"/>
<accession>A0A5B8Y8C6</accession>
<evidence type="ECO:0000313" key="2">
    <source>
        <dbReference type="Proteomes" id="UP000315995"/>
    </source>
</evidence>
<dbReference type="SUPFAM" id="SSF53795">
    <property type="entry name" value="PEP carboxykinase-like"/>
    <property type="match status" value="1"/>
</dbReference>
<evidence type="ECO:0000313" key="1">
    <source>
        <dbReference type="EMBL" id="QDG52629.1"/>
    </source>
</evidence>
<accession>A0A4Y6PWW5</accession>
<dbReference type="RefSeq" id="WP_141199094.1">
    <property type="nucleotide sequence ID" value="NZ_CP041186.1"/>
</dbReference>
<sequence length="338" mass="37251">MREDGGLQIYGLFGCRLISDRVLPFERDADREDVASLTLIEAAGLQDAIKDKALSCFHDVEDYPGGPRLRVSRADDSFLVEHGDFALQLKPAQHLIEYSIDDCGRDNLKLGAVVERVALPLYLLLAHRTMLGIHASTVQIDEQAWSFVGSSGAGKSTTAGELLKHGGRLVADDLTLYDTSTGSLLPGAPALRLWSAPNEVPEAIHAVQLHEESEKRWFRLAAQYAQSRPTRLSGLIVLEPLPAERHRTGNLKLGFDALSGQTAFAAIMPHVFSFSAASSEYQTRLFRNVLDLAGMVRVIRYRYLRSPSGDPTHVPSLRECLRDLECLSESAEDRKDSA</sequence>
<keyword evidence="2" id="KW-1185">Reference proteome</keyword>
<dbReference type="EMBL" id="CP041186">
    <property type="protein sequence ID" value="QDG52629.1"/>
    <property type="molecule type" value="Genomic_DNA"/>
</dbReference>
<dbReference type="AlphaFoldDB" id="A0A4Y6PWW5"/>
<dbReference type="Gene3D" id="3.40.50.300">
    <property type="entry name" value="P-loop containing nucleotide triphosphate hydrolases"/>
    <property type="match status" value="1"/>
</dbReference>